<gene>
    <name evidence="1" type="ORF">GCM10009765_36280</name>
</gene>
<evidence type="ECO:0000313" key="2">
    <source>
        <dbReference type="Proteomes" id="UP001500618"/>
    </source>
</evidence>
<sequence length="205" mass="22779">MTTTADMWFDPKCPFAWNNSRWLLEVEKVRDVRIRFHVMSLSILNDGREGLDDWYANWLKDTRGPVRVAIAAEQKFGGDVLRDLYTALGNRIHHDKTPISRELYVSALAEVGLPVELADAADSTDYEEALLASHHAGLDPVGENLGTPSIHLPGPDGQPNAFFGPVLSRIPRGDEAGRLWDGVVLVSGVRGFAELKRSRDQLSFD</sequence>
<proteinExistence type="predicted"/>
<dbReference type="EMBL" id="BAAANY010000011">
    <property type="protein sequence ID" value="GAA1683760.1"/>
    <property type="molecule type" value="Genomic_DNA"/>
</dbReference>
<comment type="caution">
    <text evidence="1">The sequence shown here is derived from an EMBL/GenBank/DDBJ whole genome shotgun (WGS) entry which is preliminary data.</text>
</comment>
<dbReference type="InterPro" id="IPR053977">
    <property type="entry name" value="Rv2466c-like"/>
</dbReference>
<dbReference type="RefSeq" id="WP_344311407.1">
    <property type="nucleotide sequence ID" value="NZ_BAAANY010000011.1"/>
</dbReference>
<evidence type="ECO:0000313" key="1">
    <source>
        <dbReference type="EMBL" id="GAA1683760.1"/>
    </source>
</evidence>
<reference evidence="1 2" key="1">
    <citation type="journal article" date="2019" name="Int. J. Syst. Evol. Microbiol.">
        <title>The Global Catalogue of Microorganisms (GCM) 10K type strain sequencing project: providing services to taxonomists for standard genome sequencing and annotation.</title>
        <authorList>
            <consortium name="The Broad Institute Genomics Platform"/>
            <consortium name="The Broad Institute Genome Sequencing Center for Infectious Disease"/>
            <person name="Wu L."/>
            <person name="Ma J."/>
        </authorList>
    </citation>
    <scope>NUCLEOTIDE SEQUENCE [LARGE SCALE GENOMIC DNA]</scope>
    <source>
        <strain evidence="1 2">JCM 14718</strain>
    </source>
</reference>
<dbReference type="InterPro" id="IPR036249">
    <property type="entry name" value="Thioredoxin-like_sf"/>
</dbReference>
<dbReference type="Pfam" id="PF22234">
    <property type="entry name" value="Rv2466c-like"/>
    <property type="match status" value="1"/>
</dbReference>
<organism evidence="1 2">
    <name type="scientific">Fodinicola feengrottensis</name>
    <dbReference type="NCBI Taxonomy" id="435914"/>
    <lineage>
        <taxon>Bacteria</taxon>
        <taxon>Bacillati</taxon>
        <taxon>Actinomycetota</taxon>
        <taxon>Actinomycetes</taxon>
        <taxon>Mycobacteriales</taxon>
        <taxon>Fodinicola</taxon>
    </lineage>
</organism>
<dbReference type="Proteomes" id="UP001500618">
    <property type="component" value="Unassembled WGS sequence"/>
</dbReference>
<accession>A0ABN2H991</accession>
<name>A0ABN2H991_9ACTN</name>
<keyword evidence="2" id="KW-1185">Reference proteome</keyword>
<protein>
    <submittedName>
        <fullName evidence="1">DsbA family protein</fullName>
    </submittedName>
</protein>
<dbReference type="Gene3D" id="3.40.30.10">
    <property type="entry name" value="Glutaredoxin"/>
    <property type="match status" value="1"/>
</dbReference>
<dbReference type="SUPFAM" id="SSF52833">
    <property type="entry name" value="Thioredoxin-like"/>
    <property type="match status" value="1"/>
</dbReference>